<protein>
    <submittedName>
        <fullName evidence="1">cDNA FLJ57939, moderately similar to Excitatory amino acid transporter 1</fullName>
    </submittedName>
</protein>
<dbReference type="PeptideAtlas" id="B4DIS2"/>
<dbReference type="EMBL" id="AK295754">
    <property type="protein sequence ID" value="BAG58584.1"/>
    <property type="molecule type" value="mRNA"/>
</dbReference>
<accession>B4DIS2</accession>
<reference evidence="1" key="1">
    <citation type="submission" date="2007-10" db="EMBL/GenBank/DDBJ databases">
        <title>NEDO human cDNA sequencing project focused on splicing variants.</title>
        <authorList>
            <person name="Wakamatsu A."/>
            <person name="Yamamoto J."/>
            <person name="Kimura K."/>
            <person name="Ishii S."/>
            <person name="Watanabe K."/>
            <person name="Sugiyama A."/>
            <person name="Murakawa K."/>
            <person name="Kaida T."/>
            <person name="Tsuchiya K."/>
            <person name="Fukuzumi Y."/>
            <person name="Kumagai A."/>
            <person name="Oishi Y."/>
            <person name="Yamamoto S."/>
            <person name="Ono Y."/>
            <person name="Komori Y."/>
            <person name="Yamazaki M."/>
            <person name="Kisu Y."/>
            <person name="Nishikawa T."/>
            <person name="Sugano S."/>
            <person name="Nomura N."/>
            <person name="Isogai T."/>
        </authorList>
    </citation>
    <scope>NUCLEOTIDE SEQUENCE</scope>
    <source>
        <tissue evidence="1">Hippocampus</tissue>
    </source>
</reference>
<dbReference type="AlphaFoldDB" id="B4DIS2"/>
<evidence type="ECO:0000313" key="1">
    <source>
        <dbReference type="EMBL" id="BAG58584.1"/>
    </source>
</evidence>
<proteinExistence type="evidence at transcript level"/>
<organism evidence="1">
    <name type="scientific">Homo sapiens</name>
    <name type="common">Human</name>
    <dbReference type="NCBI Taxonomy" id="9606"/>
    <lineage>
        <taxon>Eukaryota</taxon>
        <taxon>Metazoa</taxon>
        <taxon>Chordata</taxon>
        <taxon>Craniata</taxon>
        <taxon>Vertebrata</taxon>
        <taxon>Euteleostomi</taxon>
        <taxon>Mammalia</taxon>
        <taxon>Eutheria</taxon>
        <taxon>Euarchontoglires</taxon>
        <taxon>Primates</taxon>
        <taxon>Haplorrhini</taxon>
        <taxon>Catarrhini</taxon>
        <taxon>Hominidae</taxon>
        <taxon>Homo</taxon>
    </lineage>
</organism>
<sequence>MTKSNGEEPKMGGRMERFQQGVRKRTLLAKKKVQNITKEDVKSYLFRNAFVLLTVTAVIVDEKTEAQILTTQLMNTEWDSNPPFRLQVLIHHTVLGAITPILALLQQFAEGLPEVATEEMEKRGRTESPLVRLGN</sequence>
<name>B4DIS2_HUMAN</name>